<evidence type="ECO:0000256" key="1">
    <source>
        <dbReference type="SAM" id="Phobius"/>
    </source>
</evidence>
<keyword evidence="1" id="KW-1133">Transmembrane helix</keyword>
<comment type="caution">
    <text evidence="3">The sequence shown here is derived from an EMBL/GenBank/DDBJ whole genome shotgun (WGS) entry which is preliminary data.</text>
</comment>
<keyword evidence="4" id="KW-1185">Reference proteome</keyword>
<protein>
    <submittedName>
        <fullName evidence="3">Uncharacterized protein</fullName>
    </submittedName>
</protein>
<feature type="transmembrane region" description="Helical" evidence="1">
    <location>
        <begin position="121"/>
        <end position="142"/>
    </location>
</feature>
<feature type="transmembrane region" description="Helical" evidence="1">
    <location>
        <begin position="154"/>
        <end position="184"/>
    </location>
</feature>
<gene>
    <name evidence="3" type="ORF">VNI00_006790</name>
</gene>
<organism evidence="3 4">
    <name type="scientific">Paramarasmius palmivorus</name>
    <dbReference type="NCBI Taxonomy" id="297713"/>
    <lineage>
        <taxon>Eukaryota</taxon>
        <taxon>Fungi</taxon>
        <taxon>Dikarya</taxon>
        <taxon>Basidiomycota</taxon>
        <taxon>Agaricomycotina</taxon>
        <taxon>Agaricomycetes</taxon>
        <taxon>Agaricomycetidae</taxon>
        <taxon>Agaricales</taxon>
        <taxon>Marasmiineae</taxon>
        <taxon>Marasmiaceae</taxon>
        <taxon>Paramarasmius</taxon>
    </lineage>
</organism>
<evidence type="ECO:0000313" key="4">
    <source>
        <dbReference type="Proteomes" id="UP001383192"/>
    </source>
</evidence>
<dbReference type="AlphaFoldDB" id="A0AAW0D6Q8"/>
<accession>A0AAW0D6Q8</accession>
<name>A0AAW0D6Q8_9AGAR</name>
<keyword evidence="2" id="KW-0732">Signal</keyword>
<evidence type="ECO:0000256" key="2">
    <source>
        <dbReference type="SAM" id="SignalP"/>
    </source>
</evidence>
<dbReference type="Proteomes" id="UP001383192">
    <property type="component" value="Unassembled WGS sequence"/>
</dbReference>
<reference evidence="3 4" key="1">
    <citation type="submission" date="2024-01" db="EMBL/GenBank/DDBJ databases">
        <title>A draft genome for a cacao thread blight-causing isolate of Paramarasmius palmivorus.</title>
        <authorList>
            <person name="Baruah I.K."/>
            <person name="Bukari Y."/>
            <person name="Amoako-Attah I."/>
            <person name="Meinhardt L.W."/>
            <person name="Bailey B.A."/>
            <person name="Cohen S.P."/>
        </authorList>
    </citation>
    <scope>NUCLEOTIDE SEQUENCE [LARGE SCALE GENOMIC DNA]</scope>
    <source>
        <strain evidence="3 4">GH-12</strain>
    </source>
</reference>
<sequence length="205" mass="21778">MPPFQTLLRIFFVAVLATSTLAGVVQSPRSERCGLCEAKQTPLSVIIPQLQDRITPKIDEMKNLPSDKITPEALGPIAKDITNAIHEVTDQIQLFIDQNVDLDILLADKPGGSQRLRLAEIGVTVAGLVSVIVGGITAVLKAAGSGNAEAVIQVLLEIVVALVTLLLRLGTLLVGLLTTLIPMIPELVSLGLQMGIKEILELIGQ</sequence>
<keyword evidence="1" id="KW-0472">Membrane</keyword>
<evidence type="ECO:0000313" key="3">
    <source>
        <dbReference type="EMBL" id="KAK7047125.1"/>
    </source>
</evidence>
<feature type="signal peptide" evidence="2">
    <location>
        <begin position="1"/>
        <end position="22"/>
    </location>
</feature>
<proteinExistence type="predicted"/>
<dbReference type="EMBL" id="JAYKXP010000021">
    <property type="protein sequence ID" value="KAK7047125.1"/>
    <property type="molecule type" value="Genomic_DNA"/>
</dbReference>
<keyword evidence="1" id="KW-0812">Transmembrane</keyword>
<feature type="chain" id="PRO_5043642703" evidence="2">
    <location>
        <begin position="23"/>
        <end position="205"/>
    </location>
</feature>